<name>A0A2M4B3D6_9DIPT</name>
<feature type="signal peptide" evidence="1">
    <location>
        <begin position="1"/>
        <end position="16"/>
    </location>
</feature>
<accession>A0A2M4B3D6</accession>
<evidence type="ECO:0000256" key="1">
    <source>
        <dbReference type="SAM" id="SignalP"/>
    </source>
</evidence>
<sequence length="75" mass="8715">MIFTVWKVCCVRPSLASIRLAITLIRSDLGDVLGFAKNWQQRSGDRTRRAGVCVWVLRVFRRATAVRRWPRQASR</sequence>
<organism evidence="2">
    <name type="scientific">Anopheles triannulatus</name>
    <dbReference type="NCBI Taxonomy" id="58253"/>
    <lineage>
        <taxon>Eukaryota</taxon>
        <taxon>Metazoa</taxon>
        <taxon>Ecdysozoa</taxon>
        <taxon>Arthropoda</taxon>
        <taxon>Hexapoda</taxon>
        <taxon>Insecta</taxon>
        <taxon>Pterygota</taxon>
        <taxon>Neoptera</taxon>
        <taxon>Endopterygota</taxon>
        <taxon>Diptera</taxon>
        <taxon>Nematocera</taxon>
        <taxon>Culicoidea</taxon>
        <taxon>Culicidae</taxon>
        <taxon>Anophelinae</taxon>
        <taxon>Anopheles</taxon>
    </lineage>
</organism>
<dbReference type="AlphaFoldDB" id="A0A2M4B3D6"/>
<dbReference type="EMBL" id="GGFK01014007">
    <property type="protein sequence ID" value="MBW47328.1"/>
    <property type="molecule type" value="Transcribed_RNA"/>
</dbReference>
<proteinExistence type="predicted"/>
<reference evidence="2" key="1">
    <citation type="submission" date="2018-01" db="EMBL/GenBank/DDBJ databases">
        <title>An insight into the sialome of Amazonian anophelines.</title>
        <authorList>
            <person name="Ribeiro J.M."/>
            <person name="Scarpassa V."/>
            <person name="Calvo E."/>
        </authorList>
    </citation>
    <scope>NUCLEOTIDE SEQUENCE</scope>
    <source>
        <tissue evidence="2">Salivary glands</tissue>
    </source>
</reference>
<evidence type="ECO:0000313" key="2">
    <source>
        <dbReference type="EMBL" id="MBW47328.1"/>
    </source>
</evidence>
<feature type="chain" id="PRO_5014856776" evidence="1">
    <location>
        <begin position="17"/>
        <end position="75"/>
    </location>
</feature>
<protein>
    <submittedName>
        <fullName evidence="2">Putative secreted protein</fullName>
    </submittedName>
</protein>
<keyword evidence="1" id="KW-0732">Signal</keyword>